<feature type="binding site" evidence="9">
    <location>
        <begin position="97"/>
        <end position="107"/>
    </location>
    <ligand>
        <name>ATP</name>
        <dbReference type="ChEBI" id="CHEBI:30616"/>
    </ligand>
</feature>
<keyword evidence="6 9" id="KW-0418">Kinase</keyword>
<keyword evidence="5 9" id="KW-0547">Nucleotide-binding</keyword>
<dbReference type="InterPro" id="IPR004424">
    <property type="entry name" value="IspE"/>
</dbReference>
<evidence type="ECO:0000259" key="10">
    <source>
        <dbReference type="Pfam" id="PF00288"/>
    </source>
</evidence>
<feature type="active site" evidence="9">
    <location>
        <position position="139"/>
    </location>
</feature>
<comment type="caution">
    <text evidence="12">The sequence shown here is derived from an EMBL/GenBank/DDBJ whole genome shotgun (WGS) entry which is preliminary data.</text>
</comment>
<dbReference type="PIRSF" id="PIRSF010376">
    <property type="entry name" value="IspE"/>
    <property type="match status" value="1"/>
</dbReference>
<feature type="domain" description="GHMP kinase N-terminal" evidence="10">
    <location>
        <begin position="69"/>
        <end position="145"/>
    </location>
</feature>
<protein>
    <recommendedName>
        <fullName evidence="3 9">4-diphosphocytidyl-2-C-methyl-D-erythritol kinase</fullName>
        <shortName evidence="9">CMK</shortName>
        <ecNumber evidence="2 9">2.7.1.148</ecNumber>
    </recommendedName>
    <alternativeName>
        <fullName evidence="8 9">4-(cytidine-5'-diphospho)-2-C-methyl-D-erythritol kinase</fullName>
    </alternativeName>
</protein>
<dbReference type="PANTHER" id="PTHR43527:SF2">
    <property type="entry name" value="4-DIPHOSPHOCYTIDYL-2-C-METHYL-D-ERYTHRITOL KINASE, CHLOROPLASTIC"/>
    <property type="match status" value="1"/>
</dbReference>
<dbReference type="SUPFAM" id="SSF55060">
    <property type="entry name" value="GHMP Kinase, C-terminal domain"/>
    <property type="match status" value="1"/>
</dbReference>
<proteinExistence type="inferred from homology"/>
<keyword evidence="13" id="KW-1185">Reference proteome</keyword>
<dbReference type="EMBL" id="WHPF01000010">
    <property type="protein sequence ID" value="NNV56769.1"/>
    <property type="molecule type" value="Genomic_DNA"/>
</dbReference>
<dbReference type="Proteomes" id="UP000598971">
    <property type="component" value="Unassembled WGS sequence"/>
</dbReference>
<evidence type="ECO:0000256" key="5">
    <source>
        <dbReference type="ARBA" id="ARBA00022741"/>
    </source>
</evidence>
<dbReference type="UniPathway" id="UPA00056">
    <property type="reaction ID" value="UER00094"/>
</dbReference>
<name>A0A8J8FKM7_9BACT</name>
<keyword evidence="4 9" id="KW-0808">Transferase</keyword>
<dbReference type="PANTHER" id="PTHR43527">
    <property type="entry name" value="4-DIPHOSPHOCYTIDYL-2-C-METHYL-D-ERYTHRITOL KINASE, CHLOROPLASTIC"/>
    <property type="match status" value="1"/>
</dbReference>
<evidence type="ECO:0000313" key="12">
    <source>
        <dbReference type="EMBL" id="NNV56769.1"/>
    </source>
</evidence>
<dbReference type="InterPro" id="IPR014721">
    <property type="entry name" value="Ribsml_uS5_D2-typ_fold_subgr"/>
</dbReference>
<evidence type="ECO:0000256" key="9">
    <source>
        <dbReference type="HAMAP-Rule" id="MF_00061"/>
    </source>
</evidence>
<dbReference type="InterPro" id="IPR006204">
    <property type="entry name" value="GHMP_kinase_N_dom"/>
</dbReference>
<evidence type="ECO:0000313" key="13">
    <source>
        <dbReference type="Proteomes" id="UP000598971"/>
    </source>
</evidence>
<dbReference type="AlphaFoldDB" id="A0A8J8FKM7"/>
<evidence type="ECO:0000256" key="7">
    <source>
        <dbReference type="ARBA" id="ARBA00022840"/>
    </source>
</evidence>
<dbReference type="Pfam" id="PF00288">
    <property type="entry name" value="GHMP_kinases_N"/>
    <property type="match status" value="1"/>
</dbReference>
<dbReference type="GO" id="GO:0016114">
    <property type="term" value="P:terpenoid biosynthetic process"/>
    <property type="evidence" value="ECO:0007669"/>
    <property type="project" value="UniProtKB-UniRule"/>
</dbReference>
<evidence type="ECO:0000256" key="1">
    <source>
        <dbReference type="ARBA" id="ARBA00009684"/>
    </source>
</evidence>
<dbReference type="Gene3D" id="3.30.70.890">
    <property type="entry name" value="GHMP kinase, C-terminal domain"/>
    <property type="match status" value="1"/>
</dbReference>
<dbReference type="NCBIfam" id="TIGR00154">
    <property type="entry name" value="ispE"/>
    <property type="match status" value="1"/>
</dbReference>
<comment type="function">
    <text evidence="9">Catalyzes the phosphorylation of the position 2 hydroxy group of 4-diphosphocytidyl-2C-methyl-D-erythritol.</text>
</comment>
<dbReference type="SUPFAM" id="SSF54211">
    <property type="entry name" value="Ribosomal protein S5 domain 2-like"/>
    <property type="match status" value="1"/>
</dbReference>
<evidence type="ECO:0000256" key="8">
    <source>
        <dbReference type="ARBA" id="ARBA00032554"/>
    </source>
</evidence>
<dbReference type="InterPro" id="IPR020568">
    <property type="entry name" value="Ribosomal_Su5_D2-typ_SF"/>
</dbReference>
<dbReference type="EC" id="2.7.1.148" evidence="2 9"/>
<evidence type="ECO:0000256" key="3">
    <source>
        <dbReference type="ARBA" id="ARBA00017473"/>
    </source>
</evidence>
<keyword evidence="7 9" id="KW-0067">ATP-binding</keyword>
<dbReference type="GO" id="GO:0050515">
    <property type="term" value="F:4-(cytidine 5'-diphospho)-2-C-methyl-D-erythritol kinase activity"/>
    <property type="evidence" value="ECO:0007669"/>
    <property type="project" value="UniProtKB-UniRule"/>
</dbReference>
<accession>A0A8J8FKM7</accession>
<evidence type="ECO:0000256" key="6">
    <source>
        <dbReference type="ARBA" id="ARBA00022777"/>
    </source>
</evidence>
<dbReference type="HAMAP" id="MF_00061">
    <property type="entry name" value="IspE"/>
    <property type="match status" value="1"/>
</dbReference>
<dbReference type="GO" id="GO:0005524">
    <property type="term" value="F:ATP binding"/>
    <property type="evidence" value="ECO:0007669"/>
    <property type="project" value="UniProtKB-UniRule"/>
</dbReference>
<dbReference type="GO" id="GO:0019288">
    <property type="term" value="P:isopentenyl diphosphate biosynthetic process, methylerythritol 4-phosphate pathway"/>
    <property type="evidence" value="ECO:0007669"/>
    <property type="project" value="UniProtKB-UniRule"/>
</dbReference>
<evidence type="ECO:0000259" key="11">
    <source>
        <dbReference type="Pfam" id="PF08544"/>
    </source>
</evidence>
<comment type="pathway">
    <text evidence="9">Isoprenoid biosynthesis; isopentenyl diphosphate biosynthesis via DXP pathway; isopentenyl diphosphate from 1-deoxy-D-xylulose 5-phosphate: step 3/6.</text>
</comment>
<organism evidence="12 13">
    <name type="scientific">Limnovirga soli</name>
    <dbReference type="NCBI Taxonomy" id="2656915"/>
    <lineage>
        <taxon>Bacteria</taxon>
        <taxon>Pseudomonadati</taxon>
        <taxon>Bacteroidota</taxon>
        <taxon>Chitinophagia</taxon>
        <taxon>Chitinophagales</taxon>
        <taxon>Chitinophagaceae</taxon>
        <taxon>Limnovirga</taxon>
    </lineage>
</organism>
<comment type="similarity">
    <text evidence="1 9">Belongs to the GHMP kinase family. IspE subfamily.</text>
</comment>
<evidence type="ECO:0000256" key="2">
    <source>
        <dbReference type="ARBA" id="ARBA00012052"/>
    </source>
</evidence>
<dbReference type="InterPro" id="IPR036554">
    <property type="entry name" value="GHMP_kinase_C_sf"/>
</dbReference>
<reference evidence="12" key="1">
    <citation type="submission" date="2019-10" db="EMBL/GenBank/DDBJ databases">
        <title>Draft genome sequence of Panacibacter sp. KCS-6.</title>
        <authorList>
            <person name="Yim K.J."/>
        </authorList>
    </citation>
    <scope>NUCLEOTIDE SEQUENCE</scope>
    <source>
        <strain evidence="12">KCS-6</strain>
    </source>
</reference>
<evidence type="ECO:0000256" key="4">
    <source>
        <dbReference type="ARBA" id="ARBA00022679"/>
    </source>
</evidence>
<sequence>MVVFPNCKINLGLHVISRRDDGFHNLETVFYPLPITDALEIITHPNKQEFTGVEFSCSGLAIDGPADSNLCIKAYQLLHKDFAQLPPVKMHLHKAIPMGAGLGGGSADGAFTLLALNKKYQLGLTEQQLIHYALQLGSDCPFFIVNQPSYATGRGEELTPVSVQLKGYTCVMVNPGIHVNTGWAFKAISPAIPDKNLLELIQTPVVNWRQSLTNDFQVAVAAAHPVITTICETLYNQGAVYAAMSGSGSTCFGIFEPNHVFTATFPAGYFIKQVVLD</sequence>
<dbReference type="InterPro" id="IPR013750">
    <property type="entry name" value="GHMP_kinase_C_dom"/>
</dbReference>
<gene>
    <name evidence="9" type="primary">ispE</name>
    <name evidence="12" type="ORF">GD597_14955</name>
</gene>
<keyword evidence="9" id="KW-0414">Isoprene biosynthesis</keyword>
<comment type="catalytic activity">
    <reaction evidence="9">
        <text>4-CDP-2-C-methyl-D-erythritol + ATP = 4-CDP-2-C-methyl-D-erythritol 2-phosphate + ADP + H(+)</text>
        <dbReference type="Rhea" id="RHEA:18437"/>
        <dbReference type="ChEBI" id="CHEBI:15378"/>
        <dbReference type="ChEBI" id="CHEBI:30616"/>
        <dbReference type="ChEBI" id="CHEBI:57823"/>
        <dbReference type="ChEBI" id="CHEBI:57919"/>
        <dbReference type="ChEBI" id="CHEBI:456216"/>
        <dbReference type="EC" id="2.7.1.148"/>
    </reaction>
</comment>
<dbReference type="RefSeq" id="WP_171608707.1">
    <property type="nucleotide sequence ID" value="NZ_WHPF01000010.1"/>
</dbReference>
<dbReference type="Gene3D" id="3.30.230.10">
    <property type="match status" value="1"/>
</dbReference>
<feature type="active site" evidence="9">
    <location>
        <position position="8"/>
    </location>
</feature>
<dbReference type="Pfam" id="PF08544">
    <property type="entry name" value="GHMP_kinases_C"/>
    <property type="match status" value="1"/>
</dbReference>
<feature type="domain" description="GHMP kinase C-terminal" evidence="11">
    <location>
        <begin position="210"/>
        <end position="257"/>
    </location>
</feature>